<organism evidence="1 2">
    <name type="scientific">Nonomuraea spiralis</name>
    <dbReference type="NCBI Taxonomy" id="46182"/>
    <lineage>
        <taxon>Bacteria</taxon>
        <taxon>Bacillati</taxon>
        <taxon>Actinomycetota</taxon>
        <taxon>Actinomycetes</taxon>
        <taxon>Streptosporangiales</taxon>
        <taxon>Streptosporangiaceae</taxon>
        <taxon>Nonomuraea</taxon>
    </lineage>
</organism>
<gene>
    <name evidence="1" type="ORF">ACFFV7_49275</name>
</gene>
<protein>
    <submittedName>
        <fullName evidence="1">Bacteriocin</fullName>
    </submittedName>
</protein>
<dbReference type="EMBL" id="JBHMEI010000098">
    <property type="protein sequence ID" value="MFB9209250.1"/>
    <property type="molecule type" value="Genomic_DNA"/>
</dbReference>
<dbReference type="RefSeq" id="WP_189652996.1">
    <property type="nucleotide sequence ID" value="NZ_BMRC01000034.1"/>
</dbReference>
<comment type="caution">
    <text evidence="1">The sequence shown here is derived from an EMBL/GenBank/DDBJ whole genome shotgun (WGS) entry which is preliminary data.</text>
</comment>
<evidence type="ECO:0000313" key="1">
    <source>
        <dbReference type="EMBL" id="MFB9209250.1"/>
    </source>
</evidence>
<dbReference type="NCBIfam" id="TIGR01847">
    <property type="entry name" value="bacteriocin_sig"/>
    <property type="match status" value="1"/>
</dbReference>
<dbReference type="InterPro" id="IPR010133">
    <property type="entry name" value="Bacteriocin_signal_seq"/>
</dbReference>
<accession>A0ABV5IXF7</accession>
<dbReference type="Proteomes" id="UP001589647">
    <property type="component" value="Unassembled WGS sequence"/>
</dbReference>
<sequence length="38" mass="4186">MNDFGTGARELDDDELAAVNGGMWANYDWRDAVIDALP</sequence>
<keyword evidence="2" id="KW-1185">Reference proteome</keyword>
<evidence type="ECO:0000313" key="2">
    <source>
        <dbReference type="Proteomes" id="UP001589647"/>
    </source>
</evidence>
<reference evidence="1 2" key="1">
    <citation type="submission" date="2024-09" db="EMBL/GenBank/DDBJ databases">
        <authorList>
            <person name="Sun Q."/>
            <person name="Mori K."/>
        </authorList>
    </citation>
    <scope>NUCLEOTIDE SEQUENCE [LARGE SCALE GENOMIC DNA]</scope>
    <source>
        <strain evidence="1 2">CCM 3426</strain>
    </source>
</reference>
<proteinExistence type="predicted"/>
<name>A0ABV5IXF7_9ACTN</name>